<gene>
    <name evidence="2" type="ORF">KRR39_01370</name>
</gene>
<name>A0A975SZ12_9ACTN</name>
<evidence type="ECO:0000256" key="1">
    <source>
        <dbReference type="SAM" id="MobiDB-lite"/>
    </source>
</evidence>
<feature type="compositionally biased region" description="Low complexity" evidence="1">
    <location>
        <begin position="12"/>
        <end position="21"/>
    </location>
</feature>
<dbReference type="KEGG" id="nps:KRR39_01370"/>
<proteinExistence type="predicted"/>
<feature type="region of interest" description="Disordered" evidence="1">
    <location>
        <begin position="1"/>
        <end position="23"/>
    </location>
</feature>
<dbReference type="Proteomes" id="UP000683575">
    <property type="component" value="Chromosome"/>
</dbReference>
<dbReference type="RefSeq" id="WP_216940042.1">
    <property type="nucleotide sequence ID" value="NZ_CP077062.1"/>
</dbReference>
<protein>
    <submittedName>
        <fullName evidence="2">Uncharacterized protein</fullName>
    </submittedName>
</protein>
<sequence>MHPVTLDPDGVSGPTRGAARGRAWRRSSHGLYVPASADDDLPEQRIVEQAARLPPGGAVTGWAACRLHGAAFFDGLHTDGRTQRDGDGCGRGPGLRAPDACLPRHARRQPWRTTGVGRPRPLRRAQPVFDRGGRLLGIVDLLDVAAGLEVFRVTGPDLLSTDRGVRRMLAARARSRWEVPPTLDEVLDHRDVPRSLHEPARHRE</sequence>
<organism evidence="2 3">
    <name type="scientific">Nocardioides panacis</name>
    <dbReference type="NCBI Taxonomy" id="2849501"/>
    <lineage>
        <taxon>Bacteria</taxon>
        <taxon>Bacillati</taxon>
        <taxon>Actinomycetota</taxon>
        <taxon>Actinomycetes</taxon>
        <taxon>Propionibacteriales</taxon>
        <taxon>Nocardioidaceae</taxon>
        <taxon>Nocardioides</taxon>
    </lineage>
</organism>
<evidence type="ECO:0000313" key="3">
    <source>
        <dbReference type="Proteomes" id="UP000683575"/>
    </source>
</evidence>
<dbReference type="AlphaFoldDB" id="A0A975SZ12"/>
<reference evidence="2" key="1">
    <citation type="submission" date="2021-06" db="EMBL/GenBank/DDBJ databases">
        <title>Complete genome sequence of Nocardioides sp. G188.</title>
        <authorList>
            <person name="Im W.-T."/>
        </authorList>
    </citation>
    <scope>NUCLEOTIDE SEQUENCE</scope>
    <source>
        <strain evidence="2">G188</strain>
    </source>
</reference>
<accession>A0A975SZ12</accession>
<keyword evidence="3" id="KW-1185">Reference proteome</keyword>
<dbReference type="EMBL" id="CP077062">
    <property type="protein sequence ID" value="QWZ08552.1"/>
    <property type="molecule type" value="Genomic_DNA"/>
</dbReference>
<evidence type="ECO:0000313" key="2">
    <source>
        <dbReference type="EMBL" id="QWZ08552.1"/>
    </source>
</evidence>